<gene>
    <name evidence="2" type="ORF">SAMN02982931_00597</name>
</gene>
<name>A0A1G6AGQ0_9HYPH</name>
<keyword evidence="1" id="KW-0732">Signal</keyword>
<evidence type="ECO:0000313" key="2">
    <source>
        <dbReference type="EMBL" id="SDB07601.1"/>
    </source>
</evidence>
<evidence type="ECO:0000313" key="3">
    <source>
        <dbReference type="Proteomes" id="UP000199071"/>
    </source>
</evidence>
<proteinExistence type="predicted"/>
<organism evidence="2 3">
    <name type="scientific">Bauldia litoralis</name>
    <dbReference type="NCBI Taxonomy" id="665467"/>
    <lineage>
        <taxon>Bacteria</taxon>
        <taxon>Pseudomonadati</taxon>
        <taxon>Pseudomonadota</taxon>
        <taxon>Alphaproteobacteria</taxon>
        <taxon>Hyphomicrobiales</taxon>
        <taxon>Kaistiaceae</taxon>
        <taxon>Bauldia</taxon>
    </lineage>
</organism>
<protein>
    <submittedName>
        <fullName evidence="2">Uncharacterized protein</fullName>
    </submittedName>
</protein>
<dbReference type="RefSeq" id="WP_090874692.1">
    <property type="nucleotide sequence ID" value="NZ_FMXQ01000001.1"/>
</dbReference>
<evidence type="ECO:0000256" key="1">
    <source>
        <dbReference type="SAM" id="SignalP"/>
    </source>
</evidence>
<dbReference type="STRING" id="665467.SAMN02982931_00597"/>
<dbReference type="EMBL" id="FMXQ01000001">
    <property type="protein sequence ID" value="SDB07601.1"/>
    <property type="molecule type" value="Genomic_DNA"/>
</dbReference>
<keyword evidence="3" id="KW-1185">Reference proteome</keyword>
<dbReference type="AlphaFoldDB" id="A0A1G6AGQ0"/>
<sequence>MNHPFKCAAVAALLGASLGFVLPAQAAAPVDFEPDTAVATAAVSLTADYKLDTEMVVRNWVLCISRAFAQQLAEARQTSARAALATYNDLKAEKSCGRFSEMRVILQAPVYGDSSDRLSVGGDALVFEALVDLAGNWASAYVVSGSLPSQ</sequence>
<feature type="signal peptide" evidence="1">
    <location>
        <begin position="1"/>
        <end position="26"/>
    </location>
</feature>
<feature type="chain" id="PRO_5011585492" evidence="1">
    <location>
        <begin position="27"/>
        <end position="150"/>
    </location>
</feature>
<dbReference type="Proteomes" id="UP000199071">
    <property type="component" value="Unassembled WGS sequence"/>
</dbReference>
<accession>A0A1G6AGQ0</accession>
<reference evidence="2 3" key="1">
    <citation type="submission" date="2016-10" db="EMBL/GenBank/DDBJ databases">
        <authorList>
            <person name="de Groot N.N."/>
        </authorList>
    </citation>
    <scope>NUCLEOTIDE SEQUENCE [LARGE SCALE GENOMIC DNA]</scope>
    <source>
        <strain evidence="2 3">ATCC 35022</strain>
    </source>
</reference>